<feature type="signal peptide" evidence="1">
    <location>
        <begin position="1"/>
        <end position="16"/>
    </location>
</feature>
<evidence type="ECO:0000256" key="1">
    <source>
        <dbReference type="SAM" id="SignalP"/>
    </source>
</evidence>
<organism evidence="2 3">
    <name type="scientific">[Torrubiella] hemipterigena</name>
    <dbReference type="NCBI Taxonomy" id="1531966"/>
    <lineage>
        <taxon>Eukaryota</taxon>
        <taxon>Fungi</taxon>
        <taxon>Dikarya</taxon>
        <taxon>Ascomycota</taxon>
        <taxon>Pezizomycotina</taxon>
        <taxon>Sordariomycetes</taxon>
        <taxon>Hypocreomycetidae</taxon>
        <taxon>Hypocreales</taxon>
        <taxon>Clavicipitaceae</taxon>
        <taxon>Clavicipitaceae incertae sedis</taxon>
        <taxon>'Torrubiella' clade</taxon>
    </lineage>
</organism>
<reference evidence="2 3" key="1">
    <citation type="journal article" date="2015" name="Genome Announc.">
        <title>Draft Genome Sequence and Gene Annotation of the Entomopathogenic Fungus Verticillium hemipterigenum.</title>
        <authorList>
            <person name="Horn F."/>
            <person name="Habel A."/>
            <person name="Scharf D.H."/>
            <person name="Dworschak J."/>
            <person name="Brakhage A.A."/>
            <person name="Guthke R."/>
            <person name="Hertweck C."/>
            <person name="Linde J."/>
        </authorList>
    </citation>
    <scope>NUCLEOTIDE SEQUENCE [LARGE SCALE GENOMIC DNA]</scope>
</reference>
<keyword evidence="1" id="KW-0732">Signal</keyword>
<protein>
    <recommendedName>
        <fullName evidence="4">Invertebrate defensins family profile domain-containing protein</fullName>
    </recommendedName>
</protein>
<evidence type="ECO:0000313" key="2">
    <source>
        <dbReference type="EMBL" id="CEJ93501.1"/>
    </source>
</evidence>
<gene>
    <name evidence="2" type="ORF">VHEMI09083</name>
</gene>
<sequence length="87" mass="9225">MQFQLAILALGALALGAPSPEANKQDVTAFTAIPEGKELVLAAAVSDNSAAPAACYNCGPPCRGYYCCDPYPYCGYYTNPFVCVCYR</sequence>
<dbReference type="HOGENOM" id="CLU_2484910_0_0_1"/>
<feature type="chain" id="PRO_5001989950" description="Invertebrate defensins family profile domain-containing protein" evidence="1">
    <location>
        <begin position="17"/>
        <end position="87"/>
    </location>
</feature>
<dbReference type="Proteomes" id="UP000039046">
    <property type="component" value="Unassembled WGS sequence"/>
</dbReference>
<evidence type="ECO:0000313" key="3">
    <source>
        <dbReference type="Proteomes" id="UP000039046"/>
    </source>
</evidence>
<proteinExistence type="predicted"/>
<accession>A0A0A1T8Q2</accession>
<dbReference type="AlphaFoldDB" id="A0A0A1T8Q2"/>
<keyword evidence="3" id="KW-1185">Reference proteome</keyword>
<name>A0A0A1T8Q2_9HYPO</name>
<evidence type="ECO:0008006" key="4">
    <source>
        <dbReference type="Google" id="ProtNLM"/>
    </source>
</evidence>
<dbReference type="EMBL" id="CDHN01000005">
    <property type="protein sequence ID" value="CEJ93501.1"/>
    <property type="molecule type" value="Genomic_DNA"/>
</dbReference>